<feature type="signal peptide" evidence="1">
    <location>
        <begin position="1"/>
        <end position="18"/>
    </location>
</feature>
<dbReference type="Gene3D" id="3.50.50.60">
    <property type="entry name" value="FAD/NAD(P)-binding domain"/>
    <property type="match status" value="1"/>
</dbReference>
<dbReference type="Pfam" id="PF13450">
    <property type="entry name" value="NAD_binding_8"/>
    <property type="match status" value="1"/>
</dbReference>
<protein>
    <submittedName>
        <fullName evidence="2">Uncharacterized protein</fullName>
    </submittedName>
</protein>
<keyword evidence="3" id="KW-1185">Reference proteome</keyword>
<dbReference type="Proteomes" id="UP001161017">
    <property type="component" value="Unassembled WGS sequence"/>
</dbReference>
<dbReference type="InterPro" id="IPR036188">
    <property type="entry name" value="FAD/NAD-bd_sf"/>
</dbReference>
<accession>A0AA43TZM8</accession>
<sequence length="472" mass="50961">MLSKFFLCVLASAAGTFGSTLPKRAQFEASSYSSKNVIQTDFAIIGGGAAGTYAAIALKDQNKTFTLVETTNRLGGHTRTFRDPSTGAVVDFGVQIHLDAPIVRNFFSRLNTALSQVQLTDFGLPKYFDFTQRVALPNYVRGNVGPDYIAQLNKYSYLDDLNNLPAQVPSDLLLNFPDFAKKVGLSENSTEGGLNWPATPGDPLKTTALAILNDGNHVETAEFQGAGVHAANRDNSQIFRNALAEIQADVLLQSSIVAANRGPTPKSGVQLIANTPTGKKLICAKQLIIAFPYTPDQTNSFGLDSKEKSILSKISGKYFYGGVVNNTNLQAGVAYTNAGANTSFHAASLPGVVEIAPSVSPGYYFYWYNTVSPLTRPQIESATRDTIKFLQSQIAATTTASEPNFVDFQDFSPFHLGPGNSDIADGWYNKMKGLQGYRNTWYISSLFVVAATQVWNNTANMLPSIVGAANLH</sequence>
<dbReference type="SUPFAM" id="SSF51905">
    <property type="entry name" value="FAD/NAD(P)-binding domain"/>
    <property type="match status" value="1"/>
</dbReference>
<keyword evidence="1" id="KW-0732">Signal</keyword>
<dbReference type="AlphaFoldDB" id="A0AA43TZM8"/>
<organism evidence="2 3">
    <name type="scientific">Ramalina farinacea</name>
    <dbReference type="NCBI Taxonomy" id="258253"/>
    <lineage>
        <taxon>Eukaryota</taxon>
        <taxon>Fungi</taxon>
        <taxon>Dikarya</taxon>
        <taxon>Ascomycota</taxon>
        <taxon>Pezizomycotina</taxon>
        <taxon>Lecanoromycetes</taxon>
        <taxon>OSLEUM clade</taxon>
        <taxon>Lecanoromycetidae</taxon>
        <taxon>Lecanorales</taxon>
        <taxon>Lecanorineae</taxon>
        <taxon>Ramalinaceae</taxon>
        <taxon>Ramalina</taxon>
    </lineage>
</organism>
<gene>
    <name evidence="2" type="ORF">OHK93_003256</name>
</gene>
<feature type="chain" id="PRO_5041222687" evidence="1">
    <location>
        <begin position="19"/>
        <end position="472"/>
    </location>
</feature>
<dbReference type="Gene3D" id="1.10.405.20">
    <property type="match status" value="1"/>
</dbReference>
<evidence type="ECO:0000313" key="2">
    <source>
        <dbReference type="EMBL" id="MDI1492045.1"/>
    </source>
</evidence>
<comment type="caution">
    <text evidence="2">The sequence shown here is derived from an EMBL/GenBank/DDBJ whole genome shotgun (WGS) entry which is preliminary data.</text>
</comment>
<dbReference type="Gene3D" id="3.30.70.1990">
    <property type="match status" value="1"/>
</dbReference>
<dbReference type="EMBL" id="JAPUFD010000016">
    <property type="protein sequence ID" value="MDI1492045.1"/>
    <property type="molecule type" value="Genomic_DNA"/>
</dbReference>
<proteinExistence type="predicted"/>
<evidence type="ECO:0000256" key="1">
    <source>
        <dbReference type="SAM" id="SignalP"/>
    </source>
</evidence>
<reference evidence="2" key="1">
    <citation type="journal article" date="2023" name="Genome Biol. Evol.">
        <title>First Whole Genome Sequence and Flow Cytometry Genome Size Data for the Lichen-Forming Fungus Ramalina farinacea (Ascomycota).</title>
        <authorList>
            <person name="Llewellyn T."/>
            <person name="Mian S."/>
            <person name="Hill R."/>
            <person name="Leitch I.J."/>
            <person name="Gaya E."/>
        </authorList>
    </citation>
    <scope>NUCLEOTIDE SEQUENCE</scope>
    <source>
        <strain evidence="2">LIQ254RAFAR</strain>
    </source>
</reference>
<name>A0AA43TZM8_9LECA</name>
<evidence type="ECO:0000313" key="3">
    <source>
        <dbReference type="Proteomes" id="UP001161017"/>
    </source>
</evidence>